<dbReference type="PROSITE" id="PS51755">
    <property type="entry name" value="OMPR_PHOB"/>
    <property type="match status" value="1"/>
</dbReference>
<reference evidence="5 6" key="1">
    <citation type="submission" date="2018-11" db="EMBL/GenBank/DDBJ databases">
        <title>Chitinophaga lutea sp.nov., isolate from arsenic contaminated soil.</title>
        <authorList>
            <person name="Zong Y."/>
        </authorList>
    </citation>
    <scope>NUCLEOTIDE SEQUENCE [LARGE SCALE GENOMIC DNA]</scope>
    <source>
        <strain evidence="5 6">ZY74</strain>
    </source>
</reference>
<evidence type="ECO:0000259" key="4">
    <source>
        <dbReference type="PROSITE" id="PS51755"/>
    </source>
</evidence>
<proteinExistence type="predicted"/>
<dbReference type="Proteomes" id="UP000278351">
    <property type="component" value="Unassembled WGS sequence"/>
</dbReference>
<accession>A0A3N4PMS6</accession>
<dbReference type="InterPro" id="IPR001867">
    <property type="entry name" value="OmpR/PhoB-type_DNA-bd"/>
</dbReference>
<dbReference type="SUPFAM" id="SSF46894">
    <property type="entry name" value="C-terminal effector domain of the bipartite response regulators"/>
    <property type="match status" value="1"/>
</dbReference>
<keyword evidence="3" id="KW-1133">Transmembrane helix</keyword>
<dbReference type="RefSeq" id="WP_123848158.1">
    <property type="nucleotide sequence ID" value="NZ_RPDH01000002.1"/>
</dbReference>
<keyword evidence="6" id="KW-1185">Reference proteome</keyword>
<feature type="DNA-binding region" description="OmpR/PhoB-type" evidence="2">
    <location>
        <begin position="203"/>
        <end position="300"/>
    </location>
</feature>
<evidence type="ECO:0000313" key="5">
    <source>
        <dbReference type="EMBL" id="RPE09993.1"/>
    </source>
</evidence>
<name>A0A3N4PMS6_9BACT</name>
<dbReference type="InterPro" id="IPR016032">
    <property type="entry name" value="Sig_transdc_resp-reg_C-effctor"/>
</dbReference>
<dbReference type="GO" id="GO:0000160">
    <property type="term" value="P:phosphorelay signal transduction system"/>
    <property type="evidence" value="ECO:0007669"/>
    <property type="project" value="InterPro"/>
</dbReference>
<dbReference type="SMART" id="SM00862">
    <property type="entry name" value="Trans_reg_C"/>
    <property type="match status" value="1"/>
</dbReference>
<keyword evidence="3" id="KW-0472">Membrane</keyword>
<keyword evidence="3" id="KW-0812">Transmembrane</keyword>
<dbReference type="GO" id="GO:0003677">
    <property type="term" value="F:DNA binding"/>
    <property type="evidence" value="ECO:0007669"/>
    <property type="project" value="UniProtKB-UniRule"/>
</dbReference>
<feature type="transmembrane region" description="Helical" evidence="3">
    <location>
        <begin position="165"/>
        <end position="182"/>
    </location>
</feature>
<organism evidence="5 6">
    <name type="scientific">Chitinophaga lutea</name>
    <dbReference type="NCBI Taxonomy" id="2488634"/>
    <lineage>
        <taxon>Bacteria</taxon>
        <taxon>Pseudomonadati</taxon>
        <taxon>Bacteroidota</taxon>
        <taxon>Chitinophagia</taxon>
        <taxon>Chitinophagales</taxon>
        <taxon>Chitinophagaceae</taxon>
        <taxon>Chitinophaga</taxon>
    </lineage>
</organism>
<dbReference type="OrthoDB" id="7556122at2"/>
<evidence type="ECO:0000313" key="6">
    <source>
        <dbReference type="Proteomes" id="UP000278351"/>
    </source>
</evidence>
<dbReference type="GO" id="GO:0006355">
    <property type="term" value="P:regulation of DNA-templated transcription"/>
    <property type="evidence" value="ECO:0007669"/>
    <property type="project" value="InterPro"/>
</dbReference>
<gene>
    <name evidence="5" type="ORF">EGT74_19320</name>
</gene>
<dbReference type="InterPro" id="IPR036388">
    <property type="entry name" value="WH-like_DNA-bd_sf"/>
</dbReference>
<keyword evidence="1 2" id="KW-0238">DNA-binding</keyword>
<dbReference type="AlphaFoldDB" id="A0A3N4PMS6"/>
<sequence>MSDSRNLLSGKRRYLAGLILLSFIAVICAAFSMTGSDDFVTARREVLLRQIGHEILLQSGDSTSRVLPVKKIAENEYQIRFEKDLTFQPASLVNTTRRLLAKDPLASDYVVNVLNAGNSSVTYAYAISKNKKDDIVTCLGRKQPRASYMINIKFKPAGIHTARNVYLLGGLPLLAFVGFIFLRSVKPRKALPADQDTAATSDTELFTLGSVLFDVKNRRLIINGETTDLTETETRVLHIFALSPNETIARSRLQKEIWEDEGVIVGRSLDMFISKLRKKLEPDPNISIVVIRGKGYRLEIGG</sequence>
<protein>
    <submittedName>
        <fullName evidence="5">DNA-binding response regulator</fullName>
    </submittedName>
</protein>
<evidence type="ECO:0000256" key="2">
    <source>
        <dbReference type="PROSITE-ProRule" id="PRU01091"/>
    </source>
</evidence>
<comment type="caution">
    <text evidence="5">The sequence shown here is derived from an EMBL/GenBank/DDBJ whole genome shotgun (WGS) entry which is preliminary data.</text>
</comment>
<feature type="domain" description="OmpR/PhoB-type" evidence="4">
    <location>
        <begin position="203"/>
        <end position="300"/>
    </location>
</feature>
<evidence type="ECO:0000256" key="1">
    <source>
        <dbReference type="ARBA" id="ARBA00023125"/>
    </source>
</evidence>
<dbReference type="CDD" id="cd00383">
    <property type="entry name" value="trans_reg_C"/>
    <property type="match status" value="1"/>
</dbReference>
<dbReference type="EMBL" id="RPDH01000002">
    <property type="protein sequence ID" value="RPE09993.1"/>
    <property type="molecule type" value="Genomic_DNA"/>
</dbReference>
<evidence type="ECO:0000256" key="3">
    <source>
        <dbReference type="SAM" id="Phobius"/>
    </source>
</evidence>
<dbReference type="Gene3D" id="1.10.10.10">
    <property type="entry name" value="Winged helix-like DNA-binding domain superfamily/Winged helix DNA-binding domain"/>
    <property type="match status" value="1"/>
</dbReference>
<dbReference type="Pfam" id="PF00486">
    <property type="entry name" value="Trans_reg_C"/>
    <property type="match status" value="1"/>
</dbReference>